<dbReference type="Gene3D" id="1.50.10.20">
    <property type="match status" value="1"/>
</dbReference>
<evidence type="ECO:0000313" key="2">
    <source>
        <dbReference type="Proteomes" id="UP000232673"/>
    </source>
</evidence>
<dbReference type="InterPro" id="IPR053169">
    <property type="entry name" value="MUG_Protein"/>
</dbReference>
<reference evidence="1 2" key="1">
    <citation type="submission" date="2015-10" db="EMBL/GenBank/DDBJ databases">
        <title>Draft genome sequence of Salegentibacter salinarum KCTC 12975.</title>
        <authorList>
            <person name="Lin W."/>
            <person name="Zheng Q."/>
        </authorList>
    </citation>
    <scope>NUCLEOTIDE SEQUENCE [LARGE SCALE GENOMIC DNA]</scope>
    <source>
        <strain evidence="1 2">KCTC 12975</strain>
    </source>
</reference>
<dbReference type="SUPFAM" id="SSF48208">
    <property type="entry name" value="Six-hairpin glycosidases"/>
    <property type="match status" value="1"/>
</dbReference>
<dbReference type="InterPro" id="IPR008928">
    <property type="entry name" value="6-hairpin_glycosidase_sf"/>
</dbReference>
<dbReference type="PANTHER" id="PTHR47791:SF4">
    <property type="entry name" value="(PUTATIVE SECRETED PROTEIN)-RELATED"/>
    <property type="match status" value="1"/>
</dbReference>
<dbReference type="STRING" id="447422.SAMN05660903_02876"/>
<accession>A0A2N0U076</accession>
<name>A0A2N0U076_9FLAO</name>
<dbReference type="PANTHER" id="PTHR47791">
    <property type="entry name" value="MEIOTICALLY UP-REGULATED GENE 191 PROTEIN"/>
    <property type="match status" value="1"/>
</dbReference>
<comment type="caution">
    <text evidence="1">The sequence shown here is derived from an EMBL/GenBank/DDBJ whole genome shotgun (WGS) entry which is preliminary data.</text>
</comment>
<proteinExistence type="predicted"/>
<gene>
    <name evidence="1" type="ORF">APR41_14080</name>
</gene>
<dbReference type="InterPro" id="IPR014512">
    <property type="entry name" value="O_gly_hydro"/>
</dbReference>
<sequence>MILKLINITFFSFVTALTGCSNDSIEDQMVDNGEDKDTTEVVNLTYKEKAKETYDLIQELYKEGDLYKENYPAQANDNTYSYLWPYVGMLTAGNLLYELGYDESILEKEFEGLEKYYDNRSNLPTYQAEPVSEGSTDHYYDDSGIVAMELIDAYRLTDNQFYLDRAITITEFIMSGEDSRIGGGLYWFEGVSTDCTTDSNCIKAANTSAYAAYVTSELYKITEDPQYLTFAERVYKWTYDTLRDPSDNLYWNSIHINTEEINTRKWTYNAAMMIMSGINLYEISDEEFYLDQSIATARSAHSKFTSVINDRLFYETNDPWFNAELMTSFIELSEYDSKSKDYVEVFIRNADYAWENARTSEGQFYEDWSGNNRGRYYWLMHQAALVDVYARASLFKNE</sequence>
<organism evidence="1 2">
    <name type="scientific">Salegentibacter salinarum</name>
    <dbReference type="NCBI Taxonomy" id="447422"/>
    <lineage>
        <taxon>Bacteria</taxon>
        <taxon>Pseudomonadati</taxon>
        <taxon>Bacteroidota</taxon>
        <taxon>Flavobacteriia</taxon>
        <taxon>Flavobacteriales</taxon>
        <taxon>Flavobacteriaceae</taxon>
        <taxon>Salegentibacter</taxon>
    </lineage>
</organism>
<dbReference type="GO" id="GO:0005975">
    <property type="term" value="P:carbohydrate metabolic process"/>
    <property type="evidence" value="ECO:0007669"/>
    <property type="project" value="InterPro"/>
</dbReference>
<dbReference type="AlphaFoldDB" id="A0A2N0U076"/>
<keyword evidence="2" id="KW-1185">Reference proteome</keyword>
<dbReference type="InterPro" id="IPR005198">
    <property type="entry name" value="Glyco_hydro_76"/>
</dbReference>
<dbReference type="EMBL" id="LKTS01000005">
    <property type="protein sequence ID" value="PKD20402.1"/>
    <property type="molecule type" value="Genomic_DNA"/>
</dbReference>
<evidence type="ECO:0000313" key="1">
    <source>
        <dbReference type="EMBL" id="PKD20402.1"/>
    </source>
</evidence>
<dbReference type="PIRSF" id="PIRSF021505">
    <property type="entry name" value="O_gly_hdrol"/>
    <property type="match status" value="1"/>
</dbReference>
<dbReference type="PROSITE" id="PS51257">
    <property type="entry name" value="PROKAR_LIPOPROTEIN"/>
    <property type="match status" value="1"/>
</dbReference>
<protein>
    <submittedName>
        <fullName evidence="1">Uncharacterized protein</fullName>
    </submittedName>
</protein>
<dbReference type="Pfam" id="PF03663">
    <property type="entry name" value="Glyco_hydro_76"/>
    <property type="match status" value="1"/>
</dbReference>
<dbReference type="Proteomes" id="UP000232673">
    <property type="component" value="Unassembled WGS sequence"/>
</dbReference>